<gene>
    <name evidence="2" type="ORF">AURDEDRAFT_187247</name>
</gene>
<evidence type="ECO:0000313" key="2">
    <source>
        <dbReference type="EMBL" id="EJD39737.1"/>
    </source>
</evidence>
<name>J0WXM9_AURST</name>
<organism evidence="2 3">
    <name type="scientific">Auricularia subglabra (strain TFB-10046 / SS5)</name>
    <name type="common">White-rot fungus</name>
    <name type="synonym">Auricularia delicata (strain TFB10046)</name>
    <dbReference type="NCBI Taxonomy" id="717982"/>
    <lineage>
        <taxon>Eukaryota</taxon>
        <taxon>Fungi</taxon>
        <taxon>Dikarya</taxon>
        <taxon>Basidiomycota</taxon>
        <taxon>Agaricomycotina</taxon>
        <taxon>Agaricomycetes</taxon>
        <taxon>Auriculariales</taxon>
        <taxon>Auriculariaceae</taxon>
        <taxon>Auricularia</taxon>
    </lineage>
</organism>
<dbReference type="Proteomes" id="UP000006514">
    <property type="component" value="Unassembled WGS sequence"/>
</dbReference>
<keyword evidence="3" id="KW-1185">Reference proteome</keyword>
<dbReference type="InterPro" id="IPR001810">
    <property type="entry name" value="F-box_dom"/>
</dbReference>
<dbReference type="SUPFAM" id="SSF81383">
    <property type="entry name" value="F-box domain"/>
    <property type="match status" value="1"/>
</dbReference>
<dbReference type="AlphaFoldDB" id="J0WXM9"/>
<accession>J0WXM9</accession>
<dbReference type="EMBL" id="JH687810">
    <property type="protein sequence ID" value="EJD39737.1"/>
    <property type="molecule type" value="Genomic_DNA"/>
</dbReference>
<evidence type="ECO:0000313" key="3">
    <source>
        <dbReference type="Proteomes" id="UP000006514"/>
    </source>
</evidence>
<feature type="domain" description="F-box" evidence="1">
    <location>
        <begin position="59"/>
        <end position="103"/>
    </location>
</feature>
<dbReference type="InterPro" id="IPR036047">
    <property type="entry name" value="F-box-like_dom_sf"/>
</dbReference>
<dbReference type="OrthoDB" id="2269034at2759"/>
<protein>
    <recommendedName>
        <fullName evidence="1">F-box domain-containing protein</fullName>
    </recommendedName>
</protein>
<reference evidence="3" key="1">
    <citation type="journal article" date="2012" name="Science">
        <title>The Paleozoic origin of enzymatic lignin decomposition reconstructed from 31 fungal genomes.</title>
        <authorList>
            <person name="Floudas D."/>
            <person name="Binder M."/>
            <person name="Riley R."/>
            <person name="Barry K."/>
            <person name="Blanchette R.A."/>
            <person name="Henrissat B."/>
            <person name="Martinez A.T."/>
            <person name="Otillar R."/>
            <person name="Spatafora J.W."/>
            <person name="Yadav J.S."/>
            <person name="Aerts A."/>
            <person name="Benoit I."/>
            <person name="Boyd A."/>
            <person name="Carlson A."/>
            <person name="Copeland A."/>
            <person name="Coutinho P.M."/>
            <person name="de Vries R.P."/>
            <person name="Ferreira P."/>
            <person name="Findley K."/>
            <person name="Foster B."/>
            <person name="Gaskell J."/>
            <person name="Glotzer D."/>
            <person name="Gorecki P."/>
            <person name="Heitman J."/>
            <person name="Hesse C."/>
            <person name="Hori C."/>
            <person name="Igarashi K."/>
            <person name="Jurgens J.A."/>
            <person name="Kallen N."/>
            <person name="Kersten P."/>
            <person name="Kohler A."/>
            <person name="Kuees U."/>
            <person name="Kumar T.K.A."/>
            <person name="Kuo A."/>
            <person name="LaButti K."/>
            <person name="Larrondo L.F."/>
            <person name="Lindquist E."/>
            <person name="Ling A."/>
            <person name="Lombard V."/>
            <person name="Lucas S."/>
            <person name="Lundell T."/>
            <person name="Martin R."/>
            <person name="McLaughlin D.J."/>
            <person name="Morgenstern I."/>
            <person name="Morin E."/>
            <person name="Murat C."/>
            <person name="Nagy L.G."/>
            <person name="Nolan M."/>
            <person name="Ohm R.A."/>
            <person name="Patyshakuliyeva A."/>
            <person name="Rokas A."/>
            <person name="Ruiz-Duenas F.J."/>
            <person name="Sabat G."/>
            <person name="Salamov A."/>
            <person name="Samejima M."/>
            <person name="Schmutz J."/>
            <person name="Slot J.C."/>
            <person name="St John F."/>
            <person name="Stenlid J."/>
            <person name="Sun H."/>
            <person name="Sun S."/>
            <person name="Syed K."/>
            <person name="Tsang A."/>
            <person name="Wiebenga A."/>
            <person name="Young D."/>
            <person name="Pisabarro A."/>
            <person name="Eastwood D.C."/>
            <person name="Martin F."/>
            <person name="Cullen D."/>
            <person name="Grigoriev I.V."/>
            <person name="Hibbett D.S."/>
        </authorList>
    </citation>
    <scope>NUCLEOTIDE SEQUENCE [LARGE SCALE GENOMIC DNA]</scope>
    <source>
        <strain evidence="3">TFB10046</strain>
    </source>
</reference>
<dbReference type="eggNOG" id="ENOG502RDZE">
    <property type="taxonomic scope" value="Eukaryota"/>
</dbReference>
<dbReference type="Pfam" id="PF12937">
    <property type="entry name" value="F-box-like"/>
    <property type="match status" value="1"/>
</dbReference>
<proteinExistence type="predicted"/>
<sequence>MLQFNDSELRAQVTQDFERFASEITDAEEMNRFVHAVVTTTVGTVREKLSDFNEQSPMARIPPEVLAACFAHLRLFIWLIRATHVCRSWRAAALSDPALWYHIRTWSPANRPELIRMALSRAGALPVYLKIDSRAPVDPEGVYTAIAPFSRQIRYLAWHCDQPTSSWEFPAPMMEYFCSGTTLTLTPGFFGGLAGRLRAMYLQCVHLPAECSALATVTDLSVVLTPREEAESPSTLGTLFDVFPRLEWFQILGMTSLASHMLPAGPAPPSLRELTLQSRSWDYDLTPHYLAWEHGGLQHVSLSQYPGALPNLEHMARGAATLAVQHASDKWATRLMFAPSDAVSHTMSISSVGIANAAALLAAVQGSLALSVRTAKVSHVALQPLEVVLTALPNLEHLFVHVVPKTADGAVYPNPEPHAFVWTPLACLAQLARATRRLRAITLHVWCGDCRTPSYANANDARGLLSQLRALPDGLPPIEIQGFPVGEIAAVDLTGLNVRFDVVAKVGGLILHERREVYYPF</sequence>
<evidence type="ECO:0000259" key="1">
    <source>
        <dbReference type="Pfam" id="PF12937"/>
    </source>
</evidence>
<dbReference type="Gene3D" id="1.20.1280.50">
    <property type="match status" value="1"/>
</dbReference>
<dbReference type="InParanoid" id="J0WXM9"/>
<dbReference type="KEGG" id="adl:AURDEDRAFT_187247"/>